<dbReference type="InterPro" id="IPR001471">
    <property type="entry name" value="AP2/ERF_dom"/>
</dbReference>
<sequence>MRNVYQIPLKRGEFAIVDKADEELVRGFNWNLAPNGYVYADRSRMRIALHRLIAGPADHELVDHVNGNRLDNRTANLRIANSAQNGANRGPARLKSGKTSRFKGVSWSKTKQRWVVYVHHMGKTRYVGRFTDETEAAKAYNEAAIEVWGEFARLNDV</sequence>
<keyword evidence="2" id="KW-0238">DNA-binding</keyword>
<evidence type="ECO:0000313" key="6">
    <source>
        <dbReference type="Proteomes" id="UP001500973"/>
    </source>
</evidence>
<evidence type="ECO:0000313" key="5">
    <source>
        <dbReference type="EMBL" id="GAA1431936.1"/>
    </source>
</evidence>
<dbReference type="SMART" id="SM00380">
    <property type="entry name" value="AP2"/>
    <property type="match status" value="1"/>
</dbReference>
<dbReference type="SUPFAM" id="SSF54171">
    <property type="entry name" value="DNA-binding domain"/>
    <property type="match status" value="1"/>
</dbReference>
<keyword evidence="3" id="KW-0804">Transcription</keyword>
<dbReference type="InterPro" id="IPR044925">
    <property type="entry name" value="His-Me_finger_sf"/>
</dbReference>
<dbReference type="Gene3D" id="3.90.75.20">
    <property type="match status" value="1"/>
</dbReference>
<accession>A0ABN1Z844</accession>
<keyword evidence="6" id="KW-1185">Reference proteome</keyword>
<evidence type="ECO:0000256" key="2">
    <source>
        <dbReference type="ARBA" id="ARBA00023125"/>
    </source>
</evidence>
<feature type="domain" description="AP2/ERF" evidence="4">
    <location>
        <begin position="101"/>
        <end position="157"/>
    </location>
</feature>
<name>A0ABN1Z844_9ACTN</name>
<dbReference type="PROSITE" id="PS51032">
    <property type="entry name" value="AP2_ERF"/>
    <property type="match status" value="1"/>
</dbReference>
<reference evidence="5 6" key="1">
    <citation type="journal article" date="2019" name="Int. J. Syst. Evol. Microbiol.">
        <title>The Global Catalogue of Microorganisms (GCM) 10K type strain sequencing project: providing services to taxonomists for standard genome sequencing and annotation.</title>
        <authorList>
            <consortium name="The Broad Institute Genomics Platform"/>
            <consortium name="The Broad Institute Genome Sequencing Center for Infectious Disease"/>
            <person name="Wu L."/>
            <person name="Ma J."/>
        </authorList>
    </citation>
    <scope>NUCLEOTIDE SEQUENCE [LARGE SCALE GENOMIC DNA]</scope>
    <source>
        <strain evidence="5 6">JCM 11756</strain>
    </source>
</reference>
<dbReference type="RefSeq" id="WP_344015592.1">
    <property type="nucleotide sequence ID" value="NZ_BAAAIZ010000090.1"/>
</dbReference>
<dbReference type="InterPro" id="IPR016177">
    <property type="entry name" value="DNA-bd_dom_sf"/>
</dbReference>
<protein>
    <recommendedName>
        <fullName evidence="4">AP2/ERF domain-containing protein</fullName>
    </recommendedName>
</protein>
<keyword evidence="1" id="KW-0805">Transcription regulation</keyword>
<gene>
    <name evidence="5" type="ORF">GCM10009601_52000</name>
</gene>
<evidence type="ECO:0000259" key="4">
    <source>
        <dbReference type="PROSITE" id="PS51032"/>
    </source>
</evidence>
<dbReference type="Pfam" id="PF13392">
    <property type="entry name" value="HNH_3"/>
    <property type="match status" value="1"/>
</dbReference>
<dbReference type="SUPFAM" id="SSF54060">
    <property type="entry name" value="His-Me finger endonucleases"/>
    <property type="match status" value="1"/>
</dbReference>
<dbReference type="InterPro" id="IPR036955">
    <property type="entry name" value="AP2/ERF_dom_sf"/>
</dbReference>
<dbReference type="EMBL" id="BAAAIZ010000090">
    <property type="protein sequence ID" value="GAA1431936.1"/>
    <property type="molecule type" value="Genomic_DNA"/>
</dbReference>
<comment type="caution">
    <text evidence="5">The sequence shown here is derived from an EMBL/GenBank/DDBJ whole genome shotgun (WGS) entry which is preliminary data.</text>
</comment>
<evidence type="ECO:0000256" key="1">
    <source>
        <dbReference type="ARBA" id="ARBA00023015"/>
    </source>
</evidence>
<dbReference type="Gene3D" id="3.30.730.10">
    <property type="entry name" value="AP2/ERF domain"/>
    <property type="match status" value="1"/>
</dbReference>
<dbReference type="InterPro" id="IPR003615">
    <property type="entry name" value="HNH_nuc"/>
</dbReference>
<evidence type="ECO:0000256" key="3">
    <source>
        <dbReference type="ARBA" id="ARBA00023163"/>
    </source>
</evidence>
<proteinExistence type="predicted"/>
<dbReference type="Proteomes" id="UP001500973">
    <property type="component" value="Unassembled WGS sequence"/>
</dbReference>
<organism evidence="5 6">
    <name type="scientific">Streptomyces thermospinosisporus</name>
    <dbReference type="NCBI Taxonomy" id="161482"/>
    <lineage>
        <taxon>Bacteria</taxon>
        <taxon>Bacillati</taxon>
        <taxon>Actinomycetota</taxon>
        <taxon>Actinomycetes</taxon>
        <taxon>Kitasatosporales</taxon>
        <taxon>Streptomycetaceae</taxon>
        <taxon>Streptomyces</taxon>
    </lineage>
</organism>